<dbReference type="EMBL" id="KZ987731">
    <property type="protein sequence ID" value="RKP15454.1"/>
    <property type="molecule type" value="Genomic_DNA"/>
</dbReference>
<keyword evidence="4" id="KW-0175">Coiled coil</keyword>
<comment type="similarity">
    <text evidence="1">Belongs to the SEC10 family.</text>
</comment>
<reference evidence="9" key="1">
    <citation type="journal article" date="2018" name="Nat. Microbiol.">
        <title>Leveraging single-cell genomics to expand the fungal tree of life.</title>
        <authorList>
            <person name="Ahrendt S.R."/>
            <person name="Quandt C.A."/>
            <person name="Ciobanu D."/>
            <person name="Clum A."/>
            <person name="Salamov A."/>
            <person name="Andreopoulos B."/>
            <person name="Cheng J.F."/>
            <person name="Woyke T."/>
            <person name="Pelin A."/>
            <person name="Henrissat B."/>
            <person name="Reynolds N.K."/>
            <person name="Benny G.L."/>
            <person name="Smith M.E."/>
            <person name="James T.Y."/>
            <person name="Grigoriev I.V."/>
        </authorList>
    </citation>
    <scope>NUCLEOTIDE SEQUENCE [LARGE SCALE GENOMIC DNA]</scope>
</reference>
<evidence type="ECO:0000259" key="7">
    <source>
        <dbReference type="Pfam" id="PF20667"/>
    </source>
</evidence>
<dbReference type="GO" id="GO:0006887">
    <property type="term" value="P:exocytosis"/>
    <property type="evidence" value="ECO:0007669"/>
    <property type="project" value="UniProtKB-KW"/>
</dbReference>
<dbReference type="GO" id="GO:0000145">
    <property type="term" value="C:exocyst"/>
    <property type="evidence" value="ECO:0007669"/>
    <property type="project" value="TreeGrafter"/>
</dbReference>
<dbReference type="Pfam" id="PF20667">
    <property type="entry name" value="Sec10_N"/>
    <property type="match status" value="1"/>
</dbReference>
<organism evidence="8 9">
    <name type="scientific">Piptocephalis cylindrospora</name>
    <dbReference type="NCBI Taxonomy" id="1907219"/>
    <lineage>
        <taxon>Eukaryota</taxon>
        <taxon>Fungi</taxon>
        <taxon>Fungi incertae sedis</taxon>
        <taxon>Zoopagomycota</taxon>
        <taxon>Zoopagomycotina</taxon>
        <taxon>Zoopagomycetes</taxon>
        <taxon>Zoopagales</taxon>
        <taxon>Piptocephalidaceae</taxon>
        <taxon>Piptocephalis</taxon>
    </lineage>
</organism>
<dbReference type="AlphaFoldDB" id="A0A4P9Y9D3"/>
<dbReference type="InterPro" id="IPR048627">
    <property type="entry name" value="Sec10_HB"/>
</dbReference>
<dbReference type="InterPro" id="IPR009976">
    <property type="entry name" value="Sec10-like"/>
</dbReference>
<dbReference type="InterPro" id="IPR048625">
    <property type="entry name" value="Sec10_N"/>
</dbReference>
<sequence length="863" mass="96468">MDGLDPSVEKLLTLSTFQGKFDPDEFIEKITAPLIQDIPDDPKGFDPKPFVRNFEAVTDSLMLLRSGLEDRIAEMESASEKSHHQHTKNSTRMASEINAVSGTFEHLETQVAELGGTAIRVGERLETVDRQRAKAVEAGDIMRFWLDFGAGKNVGGGRLEEIRETEGTDGQFKAAVIARRLAAIAKDVDLPGQERARREIERYCEHFETSLLDEFSGAYEAGDLDHMSLCARVLMEYNGGASVTQHFINKHPFFVEFAELAPDVEESDRRASWRPDVAEWRLEPGPVDHKLDTLMSEVEHVVKSEWRSIRRVFPNAIVILQTFVQRIFALTVDNYFSQLVERAERHSTQRQLRVLEASHHRIVLCTKKLKKFMHKASKSKGGYDDEDEEEEIDGKDEEEATGVGATLSTTLDRCEADLFSQYTDRDRYVVLERKALALAYDDLLGKFNSYMLQRKTTTKGGNKLFRTLNQLTDNARGGTKGSGSSPSPSPATLGTGSPASSPNSTVLDDSASGSSVSLVTAPEEDGQLQVDLVVRMLLVHAESVGRCRELSSKGELAKNLKEVFRSLLLHLHDRYVDVALDASLENLQRSEAKGEPDLTELRTIVTADRIARLTQKHFEVAILPCLTTSPIILREVLDEKNKALGGLEAKANEMMQRMLDGIVQNFTTILSRQGKTDFKPKDQEVDLISLATMPCNQSVDYLRKIHGEGSKWMSGRNLEVFLTEVGVTFHGMLLEHFRKFPVSPTGALSLSKDISKYQEAVDRWGLRVLSERFEMLRELGNVFLVKPEILRMILEEGQLAQIGYKYIKPFLKMREDWASAKKVIKQSGDPEDELVGGGSGMGGGGSGEDGMARRMEMASMLRM</sequence>
<evidence type="ECO:0000256" key="2">
    <source>
        <dbReference type="ARBA" id="ARBA00022448"/>
    </source>
</evidence>
<evidence type="ECO:0000256" key="5">
    <source>
        <dbReference type="SAM" id="MobiDB-lite"/>
    </source>
</evidence>
<dbReference type="Proteomes" id="UP000267251">
    <property type="component" value="Unassembled WGS sequence"/>
</dbReference>
<evidence type="ECO:0000313" key="9">
    <source>
        <dbReference type="Proteomes" id="UP000267251"/>
    </source>
</evidence>
<evidence type="ECO:0000256" key="1">
    <source>
        <dbReference type="ARBA" id="ARBA00006572"/>
    </source>
</evidence>
<feature type="compositionally biased region" description="Gly residues" evidence="5">
    <location>
        <begin position="835"/>
        <end position="848"/>
    </location>
</feature>
<feature type="compositionally biased region" description="Low complexity" evidence="5">
    <location>
        <begin position="482"/>
        <end position="498"/>
    </location>
</feature>
<feature type="region of interest" description="Disordered" evidence="5">
    <location>
        <begin position="828"/>
        <end position="850"/>
    </location>
</feature>
<keyword evidence="2" id="KW-0813">Transport</keyword>
<feature type="compositionally biased region" description="Acidic residues" evidence="5">
    <location>
        <begin position="384"/>
        <end position="400"/>
    </location>
</feature>
<keyword evidence="3" id="KW-0268">Exocytosis</keyword>
<accession>A0A4P9Y9D3</accession>
<evidence type="ECO:0000313" key="8">
    <source>
        <dbReference type="EMBL" id="RKP15454.1"/>
    </source>
</evidence>
<evidence type="ECO:0000259" key="6">
    <source>
        <dbReference type="Pfam" id="PF07393"/>
    </source>
</evidence>
<name>A0A4P9Y9D3_9FUNG</name>
<dbReference type="Pfam" id="PF07393">
    <property type="entry name" value="Sec10_HB"/>
    <property type="match status" value="1"/>
</dbReference>
<dbReference type="PANTHER" id="PTHR12100">
    <property type="entry name" value="SEC10"/>
    <property type="match status" value="1"/>
</dbReference>
<evidence type="ECO:0000256" key="4">
    <source>
        <dbReference type="ARBA" id="ARBA00023054"/>
    </source>
</evidence>
<dbReference type="GO" id="GO:0006893">
    <property type="term" value="P:Golgi to plasma membrane transport"/>
    <property type="evidence" value="ECO:0007669"/>
    <property type="project" value="TreeGrafter"/>
</dbReference>
<dbReference type="OrthoDB" id="125856at2759"/>
<evidence type="ECO:0000256" key="3">
    <source>
        <dbReference type="ARBA" id="ARBA00022483"/>
    </source>
</evidence>
<protein>
    <submittedName>
        <fullName evidence="8">Exocyst complex component Sec10-like protein</fullName>
    </submittedName>
</protein>
<proteinExistence type="inferred from homology"/>
<keyword evidence="9" id="KW-1185">Reference proteome</keyword>
<feature type="region of interest" description="Disordered" evidence="5">
    <location>
        <begin position="472"/>
        <end position="520"/>
    </location>
</feature>
<feature type="compositionally biased region" description="Polar residues" evidence="5">
    <location>
        <begin position="499"/>
        <end position="518"/>
    </location>
</feature>
<feature type="region of interest" description="Disordered" evidence="5">
    <location>
        <begin position="378"/>
        <end position="406"/>
    </location>
</feature>
<feature type="domain" description="Exocyst complex component Sec10 N-terminal" evidence="7">
    <location>
        <begin position="47"/>
        <end position="152"/>
    </location>
</feature>
<gene>
    <name evidence="8" type="ORF">BJ684DRAFT_6992</name>
</gene>
<dbReference type="PANTHER" id="PTHR12100:SF0">
    <property type="entry name" value="EXOCYST COMPLEX COMPONENT 5"/>
    <property type="match status" value="1"/>
</dbReference>
<feature type="domain" description="Exocyst complex component Sec10-like alpha-helical bundle" evidence="6">
    <location>
        <begin position="173"/>
        <end position="821"/>
    </location>
</feature>